<dbReference type="AlphaFoldDB" id="A0AAV7F287"/>
<proteinExistence type="predicted"/>
<evidence type="ECO:0000313" key="2">
    <source>
        <dbReference type="Proteomes" id="UP000825729"/>
    </source>
</evidence>
<gene>
    <name evidence="1" type="ORF">H6P81_008101</name>
</gene>
<dbReference type="Proteomes" id="UP000825729">
    <property type="component" value="Unassembled WGS sequence"/>
</dbReference>
<keyword evidence="2" id="KW-1185">Reference proteome</keyword>
<dbReference type="PANTHER" id="PTHR48196:SF1">
    <property type="entry name" value="DUF630 DOMAIN-CONTAINING PROTEIN"/>
    <property type="match status" value="1"/>
</dbReference>
<dbReference type="EMBL" id="JAINDJ010000003">
    <property type="protein sequence ID" value="KAG9455197.1"/>
    <property type="molecule type" value="Genomic_DNA"/>
</dbReference>
<comment type="caution">
    <text evidence="1">The sequence shown here is derived from an EMBL/GenBank/DDBJ whole genome shotgun (WGS) entry which is preliminary data.</text>
</comment>
<name>A0AAV7F287_ARIFI</name>
<dbReference type="PANTHER" id="PTHR48196">
    <property type="entry name" value="DUF630 DOMAIN-CONTAINING PROTEIN"/>
    <property type="match status" value="1"/>
</dbReference>
<accession>A0AAV7F287</accession>
<evidence type="ECO:0000313" key="1">
    <source>
        <dbReference type="EMBL" id="KAG9455197.1"/>
    </source>
</evidence>
<organism evidence="1 2">
    <name type="scientific">Aristolochia fimbriata</name>
    <name type="common">White veined hardy Dutchman's pipe vine</name>
    <dbReference type="NCBI Taxonomy" id="158543"/>
    <lineage>
        <taxon>Eukaryota</taxon>
        <taxon>Viridiplantae</taxon>
        <taxon>Streptophyta</taxon>
        <taxon>Embryophyta</taxon>
        <taxon>Tracheophyta</taxon>
        <taxon>Spermatophyta</taxon>
        <taxon>Magnoliopsida</taxon>
        <taxon>Magnoliidae</taxon>
        <taxon>Piperales</taxon>
        <taxon>Aristolochiaceae</taxon>
        <taxon>Aristolochia</taxon>
    </lineage>
</organism>
<sequence length="104" mass="11780">MEGKGRIGDTRSSLLDEFERASFQARLNQAVLGRSFSEPHGSSQNRLRPPAIAVQDHPRQSKKLVPNALKKLLKPIFRRKEQTSKEEKVVCPRQSLADLLALEF</sequence>
<protein>
    <submittedName>
        <fullName evidence="1">Uncharacterized protein</fullName>
    </submittedName>
</protein>
<reference evidence="1 2" key="1">
    <citation type="submission" date="2021-07" db="EMBL/GenBank/DDBJ databases">
        <title>The Aristolochia fimbriata genome: insights into angiosperm evolution, floral development and chemical biosynthesis.</title>
        <authorList>
            <person name="Jiao Y."/>
        </authorList>
    </citation>
    <scope>NUCLEOTIDE SEQUENCE [LARGE SCALE GENOMIC DNA]</scope>
    <source>
        <strain evidence="1">IBCAS-2021</strain>
        <tissue evidence="1">Leaf</tissue>
    </source>
</reference>